<evidence type="ECO:0000256" key="5">
    <source>
        <dbReference type="SAM" id="Phobius"/>
    </source>
</evidence>
<evidence type="ECO:0000259" key="6">
    <source>
        <dbReference type="PROSITE" id="PS50850"/>
    </source>
</evidence>
<dbReference type="Gene3D" id="1.20.1250.20">
    <property type="entry name" value="MFS general substrate transporter like domains"/>
    <property type="match status" value="1"/>
</dbReference>
<gene>
    <name evidence="7" type="ORF">J2S39_000837</name>
</gene>
<feature type="transmembrane region" description="Helical" evidence="5">
    <location>
        <begin position="439"/>
        <end position="461"/>
    </location>
</feature>
<feature type="domain" description="Major facilitator superfamily (MFS) profile" evidence="6">
    <location>
        <begin position="23"/>
        <end position="465"/>
    </location>
</feature>
<dbReference type="RefSeq" id="WP_290198128.1">
    <property type="nucleotide sequence ID" value="NZ_CP047654.1"/>
</dbReference>
<evidence type="ECO:0000256" key="4">
    <source>
        <dbReference type="ARBA" id="ARBA00023136"/>
    </source>
</evidence>
<feature type="transmembrane region" description="Helical" evidence="5">
    <location>
        <begin position="309"/>
        <end position="332"/>
    </location>
</feature>
<protein>
    <submittedName>
        <fullName evidence="7">EmrB/QacA subfamily drug resistance transporter</fullName>
    </submittedName>
</protein>
<dbReference type="InterPro" id="IPR020846">
    <property type="entry name" value="MFS_dom"/>
</dbReference>
<evidence type="ECO:0000256" key="1">
    <source>
        <dbReference type="ARBA" id="ARBA00004651"/>
    </source>
</evidence>
<name>A0ABU1ZW73_9CORY</name>
<proteinExistence type="predicted"/>
<feature type="transmembrane region" description="Helical" evidence="5">
    <location>
        <begin position="209"/>
        <end position="229"/>
    </location>
</feature>
<comment type="subcellular location">
    <subcellularLocation>
        <location evidence="1">Cell membrane</location>
        <topology evidence="1">Multi-pass membrane protein</topology>
    </subcellularLocation>
</comment>
<accession>A0ABU1ZW73</accession>
<dbReference type="Pfam" id="PF07690">
    <property type="entry name" value="MFS_1"/>
    <property type="match status" value="1"/>
</dbReference>
<keyword evidence="8" id="KW-1185">Reference proteome</keyword>
<dbReference type="Gene3D" id="1.20.1720.10">
    <property type="entry name" value="Multidrug resistance protein D"/>
    <property type="match status" value="1"/>
</dbReference>
<feature type="transmembrane region" description="Helical" evidence="5">
    <location>
        <begin position="114"/>
        <end position="135"/>
    </location>
</feature>
<feature type="transmembrane region" description="Helical" evidence="5">
    <location>
        <begin position="21"/>
        <end position="46"/>
    </location>
</feature>
<comment type="caution">
    <text evidence="7">The sequence shown here is derived from an EMBL/GenBank/DDBJ whole genome shotgun (WGS) entry which is preliminary data.</text>
</comment>
<feature type="transmembrane region" description="Helical" evidence="5">
    <location>
        <begin position="179"/>
        <end position="197"/>
    </location>
</feature>
<dbReference type="Proteomes" id="UP001180840">
    <property type="component" value="Unassembled WGS sequence"/>
</dbReference>
<dbReference type="InterPro" id="IPR011701">
    <property type="entry name" value="MFS"/>
</dbReference>
<dbReference type="PRINTS" id="PR01036">
    <property type="entry name" value="TCRTETB"/>
</dbReference>
<organism evidence="7 8">
    <name type="scientific">Corynebacterium guangdongense</name>
    <dbReference type="NCBI Taxonomy" id="1783348"/>
    <lineage>
        <taxon>Bacteria</taxon>
        <taxon>Bacillati</taxon>
        <taxon>Actinomycetota</taxon>
        <taxon>Actinomycetes</taxon>
        <taxon>Mycobacteriales</taxon>
        <taxon>Corynebacteriaceae</taxon>
        <taxon>Corynebacterium</taxon>
    </lineage>
</organism>
<feature type="transmembrane region" description="Helical" evidence="5">
    <location>
        <begin position="235"/>
        <end position="254"/>
    </location>
</feature>
<dbReference type="PROSITE" id="PS50850">
    <property type="entry name" value="MFS"/>
    <property type="match status" value="1"/>
</dbReference>
<evidence type="ECO:0000313" key="7">
    <source>
        <dbReference type="EMBL" id="MDR7329161.1"/>
    </source>
</evidence>
<feature type="transmembrane region" description="Helical" evidence="5">
    <location>
        <begin position="89"/>
        <end position="108"/>
    </location>
</feature>
<evidence type="ECO:0000256" key="3">
    <source>
        <dbReference type="ARBA" id="ARBA00022989"/>
    </source>
</evidence>
<keyword evidence="3 5" id="KW-1133">Transmembrane helix</keyword>
<feature type="transmembrane region" description="Helical" evidence="5">
    <location>
        <begin position="413"/>
        <end position="433"/>
    </location>
</feature>
<evidence type="ECO:0000256" key="2">
    <source>
        <dbReference type="ARBA" id="ARBA00022692"/>
    </source>
</evidence>
<reference evidence="7" key="1">
    <citation type="submission" date="2023-07" db="EMBL/GenBank/DDBJ databases">
        <title>Sequencing the genomes of 1000 actinobacteria strains.</title>
        <authorList>
            <person name="Klenk H.-P."/>
        </authorList>
    </citation>
    <scope>NUCLEOTIDE SEQUENCE</scope>
    <source>
        <strain evidence="7">DSM 107476</strain>
    </source>
</reference>
<dbReference type="EMBL" id="JAVDXZ010000001">
    <property type="protein sequence ID" value="MDR7329161.1"/>
    <property type="molecule type" value="Genomic_DNA"/>
</dbReference>
<dbReference type="PANTHER" id="PTHR42718:SF42">
    <property type="entry name" value="EXPORT PROTEIN"/>
    <property type="match status" value="1"/>
</dbReference>
<feature type="transmembrane region" description="Helical" evidence="5">
    <location>
        <begin position="339"/>
        <end position="358"/>
    </location>
</feature>
<evidence type="ECO:0000313" key="8">
    <source>
        <dbReference type="Proteomes" id="UP001180840"/>
    </source>
</evidence>
<sequence>MRSPSAQETTPPTVQAPRQAWLALAALSLGFFMTLLDQSVVAVALPEIAADFDADLTATVWVSSIYLLAVAGPLLVTGRLGDRFGHRRLFMLGVLVFTLGALASASATGLGPLIGARAVQGLGASLLMPQTMAVINQVFPREKRGTALGVWGVVGSVASLIGPVVGGAVVSVFGWNGIFAMHLPVGVLALLLAAMWVPKLPVVPARIDGASVALALLAVGLIISAIQVGPQYLPAWLAWAMLGAGVAAGAWFLARQRRVDDPLVPPRVFADRNFSAATLAIMAMGFVAASVMIPVMMWLQTGLGVSPAVAGWSVAPMAVVSMVMGPVIGVLADRMNPRTLSVTGFLTMILAMGMLWFATRAAGAGLGTVIAAVAVLGAGQTFIWATNAATAMRDLAPDVMGAASGVYNTARQLGSVTGVAVVGAVMGAGVAALGSVAGVGWAFLAIGVALAGGLIASLFLHPTLPGQGGVRS</sequence>
<dbReference type="SUPFAM" id="SSF103473">
    <property type="entry name" value="MFS general substrate transporter"/>
    <property type="match status" value="1"/>
</dbReference>
<dbReference type="InterPro" id="IPR036259">
    <property type="entry name" value="MFS_trans_sf"/>
</dbReference>
<feature type="transmembrane region" description="Helical" evidence="5">
    <location>
        <begin position="147"/>
        <end position="173"/>
    </location>
</feature>
<dbReference type="PANTHER" id="PTHR42718">
    <property type="entry name" value="MAJOR FACILITATOR SUPERFAMILY MULTIDRUG TRANSPORTER MFSC"/>
    <property type="match status" value="1"/>
</dbReference>
<keyword evidence="4 5" id="KW-0472">Membrane</keyword>
<keyword evidence="2 5" id="KW-0812">Transmembrane</keyword>
<feature type="transmembrane region" description="Helical" evidence="5">
    <location>
        <begin position="58"/>
        <end position="77"/>
    </location>
</feature>
<feature type="transmembrane region" description="Helical" evidence="5">
    <location>
        <begin position="364"/>
        <end position="385"/>
    </location>
</feature>
<feature type="transmembrane region" description="Helical" evidence="5">
    <location>
        <begin position="274"/>
        <end position="297"/>
    </location>
</feature>